<organism evidence="1 2">
    <name type="scientific">Vespula maculifrons</name>
    <name type="common">Eastern yellow jacket</name>
    <name type="synonym">Wasp</name>
    <dbReference type="NCBI Taxonomy" id="7453"/>
    <lineage>
        <taxon>Eukaryota</taxon>
        <taxon>Metazoa</taxon>
        <taxon>Ecdysozoa</taxon>
        <taxon>Arthropoda</taxon>
        <taxon>Hexapoda</taxon>
        <taxon>Insecta</taxon>
        <taxon>Pterygota</taxon>
        <taxon>Neoptera</taxon>
        <taxon>Endopterygota</taxon>
        <taxon>Hymenoptera</taxon>
        <taxon>Apocrita</taxon>
        <taxon>Aculeata</taxon>
        <taxon>Vespoidea</taxon>
        <taxon>Vespidae</taxon>
        <taxon>Vespinae</taxon>
        <taxon>Vespula</taxon>
    </lineage>
</organism>
<sequence length="334" mass="39813">MYVASCHLVLISINMGINNMVLVMPKAARRPNKIHSHFIERQILDHGVAGILVFVVSQKTKDDINYRQYCNIVQSVNKYSEKHWDRANVCESIETFQAWKIFEKINQADRYPDDEEDCTEDRKWHQVFEIRHEYQATINWKKYQHIDSNVHYDVSVIFDYLRDKNSGFDRHYRKGEPDGDLLLINKEYLFYKNETVSSTSTKYQETTSIKETFSSFVSIEMSHPKKEIKKKKMSLRWFSHFEVHNKSEEVQQKLKLKNDDIKEKRKKKEKRKLNKHMEDRTSFIDSSDIKETTNDGHHVAGFSKRIRHEEDTGGYAYLHYMYKSTKVPENHIDT</sequence>
<name>A0ABD2BTE5_VESMC</name>
<protein>
    <submittedName>
        <fullName evidence="1">Uncharacterized protein</fullName>
    </submittedName>
</protein>
<proteinExistence type="predicted"/>
<evidence type="ECO:0000313" key="1">
    <source>
        <dbReference type="EMBL" id="KAL2736046.1"/>
    </source>
</evidence>
<dbReference type="EMBL" id="JAYRBN010000066">
    <property type="protein sequence ID" value="KAL2736046.1"/>
    <property type="molecule type" value="Genomic_DNA"/>
</dbReference>
<keyword evidence="2" id="KW-1185">Reference proteome</keyword>
<evidence type="ECO:0000313" key="2">
    <source>
        <dbReference type="Proteomes" id="UP001607303"/>
    </source>
</evidence>
<dbReference type="AlphaFoldDB" id="A0ABD2BTE5"/>
<accession>A0ABD2BTE5</accession>
<dbReference type="Proteomes" id="UP001607303">
    <property type="component" value="Unassembled WGS sequence"/>
</dbReference>
<reference evidence="1 2" key="1">
    <citation type="journal article" date="2024" name="Ann. Entomol. Soc. Am.">
        <title>Genomic analyses of the southern and eastern yellowjacket wasps (Hymenoptera: Vespidae) reveal evolutionary signatures of social life.</title>
        <authorList>
            <person name="Catto M.A."/>
            <person name="Caine P.B."/>
            <person name="Orr S.E."/>
            <person name="Hunt B.G."/>
            <person name="Goodisman M.A.D."/>
        </authorList>
    </citation>
    <scope>NUCLEOTIDE SEQUENCE [LARGE SCALE GENOMIC DNA]</scope>
    <source>
        <strain evidence="1">232</strain>
        <tissue evidence="1">Head and thorax</tissue>
    </source>
</reference>
<gene>
    <name evidence="1" type="ORF">V1477_012555</name>
</gene>
<comment type="caution">
    <text evidence="1">The sequence shown here is derived from an EMBL/GenBank/DDBJ whole genome shotgun (WGS) entry which is preliminary data.</text>
</comment>